<gene>
    <name evidence="2" type="ORF">GX51_05008</name>
</gene>
<dbReference type="EMBL" id="PDNC01000067">
    <property type="protein sequence ID" value="PGH01828.1"/>
    <property type="molecule type" value="Genomic_DNA"/>
</dbReference>
<dbReference type="Proteomes" id="UP000224080">
    <property type="component" value="Unassembled WGS sequence"/>
</dbReference>
<dbReference type="AlphaFoldDB" id="A0A2B7WZJ0"/>
<evidence type="ECO:0000313" key="3">
    <source>
        <dbReference type="Proteomes" id="UP000224080"/>
    </source>
</evidence>
<dbReference type="CDD" id="cd05120">
    <property type="entry name" value="APH_ChoK_like"/>
    <property type="match status" value="1"/>
</dbReference>
<reference evidence="2 3" key="1">
    <citation type="submission" date="2017-10" db="EMBL/GenBank/DDBJ databases">
        <title>Comparative genomics in systemic dimorphic fungi from Ajellomycetaceae.</title>
        <authorList>
            <person name="Munoz J.F."/>
            <person name="Mcewen J.G."/>
            <person name="Clay O.K."/>
            <person name="Cuomo C.A."/>
        </authorList>
    </citation>
    <scope>NUCLEOTIDE SEQUENCE [LARGE SCALE GENOMIC DNA]</scope>
    <source>
        <strain evidence="2 3">UAMH130</strain>
    </source>
</reference>
<accession>A0A2B7WZJ0</accession>
<keyword evidence="3" id="KW-1185">Reference proteome</keyword>
<sequence length="557" mass="63634">MKSMGIGVKGWEGAYLTATNTIFSAKLSAIEHRCLTRFLASSYIPAVAGQYVHDRISRNPDSTLEETLRSILKDLKSLALKCGNDYHLPEKVQAALNERDGPQCCITGSQDNVKPTYLVSPYILHDPDFEDGAPLRLLLEAILTKEGVEELYTFLRSPTVEDQLKNLWLMGPSARAAFLRGQIYISKAAVIEDTNGIRSLRREDGGWRVEINEPQEYRVGKDISAFYKVPSTKNPTSHPLPAALLLDFQHRIFMNLFMHIVERGVQRPWAPLKKQGWAIGSVGVFFLRNFLSILPKFVRLALYNFIDRQIESRDPTEKNQPVKFLPLGLVLKRGRRHTQNEADSLRLVEKASLINAPKLIDHVRIDESSGFVLMTQVYGHALNQVYYRTTYEEREQIAKDLAQWIMELRKISNKSKYLIANASGGPICDHMYEGRTPGPLNSTAEFADDLTQSIVNPEEHKHRPPISTLFEKKYDVCFTHSDLHMTNIIVRDGRLYGLIDWENAGFKPEYWEYVRALWPGGHKRHTAIYRQAFGDKYEPEWEALVYILQNSPLILGF</sequence>
<evidence type="ECO:0000313" key="2">
    <source>
        <dbReference type="EMBL" id="PGH01828.1"/>
    </source>
</evidence>
<organism evidence="2 3">
    <name type="scientific">Blastomyces parvus</name>
    <dbReference type="NCBI Taxonomy" id="2060905"/>
    <lineage>
        <taxon>Eukaryota</taxon>
        <taxon>Fungi</taxon>
        <taxon>Dikarya</taxon>
        <taxon>Ascomycota</taxon>
        <taxon>Pezizomycotina</taxon>
        <taxon>Eurotiomycetes</taxon>
        <taxon>Eurotiomycetidae</taxon>
        <taxon>Onygenales</taxon>
        <taxon>Ajellomycetaceae</taxon>
        <taxon>Blastomyces</taxon>
    </lineage>
</organism>
<evidence type="ECO:0000259" key="1">
    <source>
        <dbReference type="Pfam" id="PF01636"/>
    </source>
</evidence>
<dbReference type="InterPro" id="IPR002575">
    <property type="entry name" value="Aminoglycoside_PTrfase"/>
</dbReference>
<comment type="caution">
    <text evidence="2">The sequence shown here is derived from an EMBL/GenBank/DDBJ whole genome shotgun (WGS) entry which is preliminary data.</text>
</comment>
<dbReference type="InterPro" id="IPR051678">
    <property type="entry name" value="AGP_Transferase"/>
</dbReference>
<dbReference type="InterPro" id="IPR011009">
    <property type="entry name" value="Kinase-like_dom_sf"/>
</dbReference>
<name>A0A2B7WZJ0_9EURO</name>
<feature type="domain" description="Aminoglycoside phosphotransferase" evidence="1">
    <location>
        <begin position="330"/>
        <end position="543"/>
    </location>
</feature>
<dbReference type="OrthoDB" id="2906425at2759"/>
<proteinExistence type="predicted"/>
<dbReference type="PANTHER" id="PTHR21310:SF58">
    <property type="entry name" value="AMINOGLYCOSIDE PHOSPHOTRANSFERASE DOMAIN-CONTAINING PROTEIN"/>
    <property type="match status" value="1"/>
</dbReference>
<dbReference type="Pfam" id="PF01636">
    <property type="entry name" value="APH"/>
    <property type="match status" value="1"/>
</dbReference>
<protein>
    <recommendedName>
        <fullName evidence="1">Aminoglycoside phosphotransferase domain-containing protein</fullName>
    </recommendedName>
</protein>
<dbReference type="PANTHER" id="PTHR21310">
    <property type="entry name" value="AMINOGLYCOSIDE PHOSPHOTRANSFERASE-RELATED-RELATED"/>
    <property type="match status" value="1"/>
</dbReference>
<dbReference type="Gene3D" id="3.90.1200.10">
    <property type="match status" value="1"/>
</dbReference>
<dbReference type="STRING" id="2060905.A0A2B7WZJ0"/>
<dbReference type="SUPFAM" id="SSF56112">
    <property type="entry name" value="Protein kinase-like (PK-like)"/>
    <property type="match status" value="1"/>
</dbReference>